<reference evidence="2" key="1">
    <citation type="submission" date="2022-11" db="UniProtKB">
        <authorList>
            <consortium name="WormBaseParasite"/>
        </authorList>
    </citation>
    <scope>IDENTIFICATION</scope>
</reference>
<name>A0A915IZK6_ROMCU</name>
<evidence type="ECO:0000313" key="2">
    <source>
        <dbReference type="WBParaSite" id="nRc.2.0.1.t19641-RA"/>
    </source>
</evidence>
<dbReference type="AlphaFoldDB" id="A0A915IZK6"/>
<accession>A0A915IZK6</accession>
<organism evidence="1 2">
    <name type="scientific">Romanomermis culicivorax</name>
    <name type="common">Nematode worm</name>
    <dbReference type="NCBI Taxonomy" id="13658"/>
    <lineage>
        <taxon>Eukaryota</taxon>
        <taxon>Metazoa</taxon>
        <taxon>Ecdysozoa</taxon>
        <taxon>Nematoda</taxon>
        <taxon>Enoplea</taxon>
        <taxon>Dorylaimia</taxon>
        <taxon>Mermithida</taxon>
        <taxon>Mermithoidea</taxon>
        <taxon>Mermithidae</taxon>
        <taxon>Romanomermis</taxon>
    </lineage>
</organism>
<sequence length="117" mass="13340">MAAGSPRCSLHLPPAGLIHALTKWRKSAENTLQHSSYRQTMVIRRLFALVICVKLAMIEASNANCEVLQTAQAQQKIAFEKTDNRATHESFRIPSQMVGKFKMTRQQCRAKRLMKRQ</sequence>
<dbReference type="WBParaSite" id="nRc.2.0.1.t19641-RA">
    <property type="protein sequence ID" value="nRc.2.0.1.t19641-RA"/>
    <property type="gene ID" value="nRc.2.0.1.g19641"/>
</dbReference>
<evidence type="ECO:0000313" key="1">
    <source>
        <dbReference type="Proteomes" id="UP000887565"/>
    </source>
</evidence>
<proteinExistence type="predicted"/>
<dbReference type="Proteomes" id="UP000887565">
    <property type="component" value="Unplaced"/>
</dbReference>
<keyword evidence="1" id="KW-1185">Reference proteome</keyword>
<protein>
    <submittedName>
        <fullName evidence="2">Uncharacterized protein</fullName>
    </submittedName>
</protein>